<dbReference type="AlphaFoldDB" id="A0A2N3Y6N8"/>
<gene>
    <name evidence="6" type="ORF">A8926_6698</name>
</gene>
<evidence type="ECO:0000256" key="2">
    <source>
        <dbReference type="ARBA" id="ARBA00022723"/>
    </source>
</evidence>
<dbReference type="GO" id="GO:0046872">
    <property type="term" value="F:metal ion binding"/>
    <property type="evidence" value="ECO:0007669"/>
    <property type="project" value="UniProtKB-KW"/>
</dbReference>
<keyword evidence="2" id="KW-0479">Metal-binding</keyword>
<evidence type="ECO:0000313" key="6">
    <source>
        <dbReference type="EMBL" id="PKW18596.1"/>
    </source>
</evidence>
<dbReference type="InterPro" id="IPR023867">
    <property type="entry name" value="Sulphatase_maturase_rSAM"/>
</dbReference>
<dbReference type="RefSeq" id="WP_010310053.1">
    <property type="nucleotide sequence ID" value="NZ_CP061007.1"/>
</dbReference>
<dbReference type="PANTHER" id="PTHR43273:SF8">
    <property type="entry name" value="RADICAL SAM DOMAIN PROTEIN"/>
    <property type="match status" value="1"/>
</dbReference>
<name>A0A2N3Y6N8_SACSN</name>
<proteinExistence type="predicted"/>
<keyword evidence="7" id="KW-1185">Reference proteome</keyword>
<dbReference type="InterPro" id="IPR013785">
    <property type="entry name" value="Aldolase_TIM"/>
</dbReference>
<dbReference type="Gene3D" id="3.20.20.70">
    <property type="entry name" value="Aldolase class I"/>
    <property type="match status" value="1"/>
</dbReference>
<dbReference type="InterPro" id="IPR058240">
    <property type="entry name" value="rSAM_sf"/>
</dbReference>
<dbReference type="GO" id="GO:0051536">
    <property type="term" value="F:iron-sulfur cluster binding"/>
    <property type="evidence" value="ECO:0007669"/>
    <property type="project" value="UniProtKB-KW"/>
</dbReference>
<dbReference type="Proteomes" id="UP000233786">
    <property type="component" value="Unassembled WGS sequence"/>
</dbReference>
<dbReference type="PROSITE" id="PS51918">
    <property type="entry name" value="RADICAL_SAM"/>
    <property type="match status" value="1"/>
</dbReference>
<dbReference type="Pfam" id="PF04055">
    <property type="entry name" value="Radical_SAM"/>
    <property type="match status" value="1"/>
</dbReference>
<sequence>MDFAIAPGTDEWPASLDVDDLLALGWEPVPFRQFILKTHSRCNLACDYCFVYRMADQNWRHRPALMSAETVRQTAHRIAEHAEAHRLSGLEVVLHGGEPLLAGARRLAHTVMAVRQAVGSGTEVTASVQTNGSRLDREMLNTFALLGIRVGVSLDGGRAATDRHRRYPNGRSSYADVRHGLRLLEQSPYRELFSGLLCTVDLANDPIDVYESLLEFAPPLIDFLLPHGNWTTRPSGRPADPTVTPYADWLIAVFDRWYSAPVRQTGIRLFDEILNLLLGGGSRVESVGLSPASLIVVETDGSLEQVDSLKSAYSGAPDTRLTVFENSFDEALHHPAIAARQLGRAALSDACQQCAFRDVCGGGLYPHRYHAGSGFRNQTVYCPDLYRLIGHIRERVTADLRKLTRQEACT</sequence>
<evidence type="ECO:0000313" key="7">
    <source>
        <dbReference type="Proteomes" id="UP000233786"/>
    </source>
</evidence>
<keyword evidence="4" id="KW-0411">Iron-sulfur</keyword>
<organism evidence="6 7">
    <name type="scientific">Saccharopolyspora spinosa</name>
    <dbReference type="NCBI Taxonomy" id="60894"/>
    <lineage>
        <taxon>Bacteria</taxon>
        <taxon>Bacillati</taxon>
        <taxon>Actinomycetota</taxon>
        <taxon>Actinomycetes</taxon>
        <taxon>Pseudonocardiales</taxon>
        <taxon>Pseudonocardiaceae</taxon>
        <taxon>Saccharopolyspora</taxon>
    </lineage>
</organism>
<dbReference type="SUPFAM" id="SSF102114">
    <property type="entry name" value="Radical SAM enzymes"/>
    <property type="match status" value="1"/>
</dbReference>
<dbReference type="InterPro" id="IPR026335">
    <property type="entry name" value="rSAM_SPASM_FxsB"/>
</dbReference>
<dbReference type="PANTHER" id="PTHR43273">
    <property type="entry name" value="ANAEROBIC SULFATASE-MATURATING ENZYME HOMOLOG ASLB-RELATED"/>
    <property type="match status" value="1"/>
</dbReference>
<dbReference type="GO" id="GO:0016491">
    <property type="term" value="F:oxidoreductase activity"/>
    <property type="evidence" value="ECO:0007669"/>
    <property type="project" value="InterPro"/>
</dbReference>
<dbReference type="STRING" id="994479.GCA_000194155_04810"/>
<keyword evidence="3" id="KW-0408">Iron</keyword>
<dbReference type="SFLD" id="SFLDG01072">
    <property type="entry name" value="dehydrogenase_like"/>
    <property type="match status" value="1"/>
</dbReference>
<dbReference type="CDD" id="cd01335">
    <property type="entry name" value="Radical_SAM"/>
    <property type="match status" value="1"/>
</dbReference>
<feature type="domain" description="Radical SAM core" evidence="5">
    <location>
        <begin position="28"/>
        <end position="268"/>
    </location>
</feature>
<accession>A0A2N3Y6N8</accession>
<keyword evidence="1" id="KW-0949">S-adenosyl-L-methionine</keyword>
<reference evidence="6" key="1">
    <citation type="submission" date="2017-12" db="EMBL/GenBank/DDBJ databases">
        <title>Sequencing the genomes of 1000 Actinobacteria strains.</title>
        <authorList>
            <person name="Klenk H.-P."/>
        </authorList>
    </citation>
    <scope>NUCLEOTIDE SEQUENCE [LARGE SCALE GENOMIC DNA]</scope>
    <source>
        <strain evidence="6">DSM 44228</strain>
    </source>
</reference>
<dbReference type="OrthoDB" id="9782387at2"/>
<evidence type="ECO:0000256" key="3">
    <source>
        <dbReference type="ARBA" id="ARBA00023004"/>
    </source>
</evidence>
<evidence type="ECO:0000259" key="5">
    <source>
        <dbReference type="PROSITE" id="PS51918"/>
    </source>
</evidence>
<dbReference type="SFLD" id="SFLDS00029">
    <property type="entry name" value="Radical_SAM"/>
    <property type="match status" value="1"/>
</dbReference>
<evidence type="ECO:0000256" key="4">
    <source>
        <dbReference type="ARBA" id="ARBA00023014"/>
    </source>
</evidence>
<dbReference type="EMBL" id="PJNB01000001">
    <property type="protein sequence ID" value="PKW18596.1"/>
    <property type="molecule type" value="Genomic_DNA"/>
</dbReference>
<comment type="caution">
    <text evidence="6">The sequence shown here is derived from an EMBL/GenBank/DDBJ whole genome shotgun (WGS) entry which is preliminary data.</text>
</comment>
<dbReference type="NCBIfam" id="TIGR04269">
    <property type="entry name" value="SAM_SPASM_FxsB"/>
    <property type="match status" value="1"/>
</dbReference>
<dbReference type="SFLD" id="SFLDG01067">
    <property type="entry name" value="SPASM/twitch_domain_containing"/>
    <property type="match status" value="1"/>
</dbReference>
<evidence type="ECO:0000256" key="1">
    <source>
        <dbReference type="ARBA" id="ARBA00022691"/>
    </source>
</evidence>
<dbReference type="SFLD" id="SFLDG01386">
    <property type="entry name" value="main_SPASM_domain-containing"/>
    <property type="match status" value="1"/>
</dbReference>
<protein>
    <recommendedName>
        <fullName evidence="5">Radical SAM core domain-containing protein</fullName>
    </recommendedName>
</protein>
<dbReference type="InterPro" id="IPR007197">
    <property type="entry name" value="rSAM"/>
</dbReference>